<evidence type="ECO:0000313" key="2">
    <source>
        <dbReference type="EMBL" id="TQM00869.1"/>
    </source>
</evidence>
<dbReference type="PANTHER" id="PTHR36440:SF1">
    <property type="entry name" value="PUTATIVE (AFU_ORTHOLOGUE AFUA_8G07350)-RELATED"/>
    <property type="match status" value="1"/>
</dbReference>
<dbReference type="SUPFAM" id="SSF51182">
    <property type="entry name" value="RmlC-like cupins"/>
    <property type="match status" value="1"/>
</dbReference>
<organism evidence="2 3">
    <name type="scientific">Actinoallomurus bryophytorum</name>
    <dbReference type="NCBI Taxonomy" id="1490222"/>
    <lineage>
        <taxon>Bacteria</taxon>
        <taxon>Bacillati</taxon>
        <taxon>Actinomycetota</taxon>
        <taxon>Actinomycetes</taxon>
        <taxon>Streptosporangiales</taxon>
        <taxon>Thermomonosporaceae</taxon>
        <taxon>Actinoallomurus</taxon>
    </lineage>
</organism>
<evidence type="ECO:0000259" key="1">
    <source>
        <dbReference type="Pfam" id="PF07883"/>
    </source>
</evidence>
<dbReference type="PANTHER" id="PTHR36440">
    <property type="entry name" value="PUTATIVE (AFU_ORTHOLOGUE AFUA_8G07350)-RELATED"/>
    <property type="match status" value="1"/>
</dbReference>
<protein>
    <submittedName>
        <fullName evidence="2">Cupin domain</fullName>
    </submittedName>
</protein>
<dbReference type="Pfam" id="PF07883">
    <property type="entry name" value="Cupin_2"/>
    <property type="match status" value="1"/>
</dbReference>
<comment type="caution">
    <text evidence="2">The sequence shown here is derived from an EMBL/GenBank/DDBJ whole genome shotgun (WGS) entry which is preliminary data.</text>
</comment>
<sequence>MSPPFRAASEEGRAIWHMGALMQFKATGEDTDGLFWLAEHRSARGYTAPVRRHTREDELYIVLEGEITVEVDGKSYPTPAGSVAYAPRGLPHTFRVESETVRFLIFATPAGFERWFLDTGRPAESLTIPPPVTEVPDIGRLVASLAAYGVEVLGMPPGIGEPPGH</sequence>
<gene>
    <name evidence="2" type="ORF">FB559_6593</name>
</gene>
<name>A0A543CUZ6_9ACTN</name>
<accession>A0A543CUZ6</accession>
<dbReference type="InterPro" id="IPR013096">
    <property type="entry name" value="Cupin_2"/>
</dbReference>
<dbReference type="EMBL" id="VFOZ01000001">
    <property type="protein sequence ID" value="TQM00869.1"/>
    <property type="molecule type" value="Genomic_DNA"/>
</dbReference>
<dbReference type="InterPro" id="IPR014710">
    <property type="entry name" value="RmlC-like_jellyroll"/>
</dbReference>
<feature type="domain" description="Cupin type-2" evidence="1">
    <location>
        <begin position="45"/>
        <end position="104"/>
    </location>
</feature>
<proteinExistence type="predicted"/>
<dbReference type="OrthoDB" id="4227163at2"/>
<dbReference type="InterPro" id="IPR011051">
    <property type="entry name" value="RmlC_Cupin_sf"/>
</dbReference>
<keyword evidence="3" id="KW-1185">Reference proteome</keyword>
<dbReference type="Proteomes" id="UP000316096">
    <property type="component" value="Unassembled WGS sequence"/>
</dbReference>
<evidence type="ECO:0000313" key="3">
    <source>
        <dbReference type="Proteomes" id="UP000316096"/>
    </source>
</evidence>
<dbReference type="Gene3D" id="2.60.120.10">
    <property type="entry name" value="Jelly Rolls"/>
    <property type="match status" value="1"/>
</dbReference>
<dbReference type="InterPro" id="IPR053146">
    <property type="entry name" value="QDO-like"/>
</dbReference>
<dbReference type="AlphaFoldDB" id="A0A543CUZ6"/>
<reference evidence="2 3" key="1">
    <citation type="submission" date="2019-06" db="EMBL/GenBank/DDBJ databases">
        <title>Sequencing the genomes of 1000 actinobacteria strains.</title>
        <authorList>
            <person name="Klenk H.-P."/>
        </authorList>
    </citation>
    <scope>NUCLEOTIDE SEQUENCE [LARGE SCALE GENOMIC DNA]</scope>
    <source>
        <strain evidence="2 3">DSM 102200</strain>
    </source>
</reference>
<dbReference type="RefSeq" id="WP_141960753.1">
    <property type="nucleotide sequence ID" value="NZ_VFOZ01000001.1"/>
</dbReference>